<accession>A0A0F9AJT2</accession>
<comment type="caution">
    <text evidence="1">The sequence shown here is derived from an EMBL/GenBank/DDBJ whole genome shotgun (WGS) entry which is preliminary data.</text>
</comment>
<sequence length="159" mass="18206">MPQTWDHNGRTITVSYYGTFVVRMEPDQDDLQYPSLVEAQAAIDAYVQAHRDQVAYPVITQTGERVDVVGINLSTSALRTKPPSKHDGFVYPAVPWIVERMAELIRLQQQCNELTTELDRYILPGRVGWGHIRDTYTQYWGEWVGKWEAKTHAAGERDA</sequence>
<protein>
    <submittedName>
        <fullName evidence="1">Uncharacterized protein</fullName>
    </submittedName>
</protein>
<dbReference type="AlphaFoldDB" id="A0A0F9AJT2"/>
<gene>
    <name evidence="1" type="ORF">LCGC14_2563720</name>
</gene>
<reference evidence="1" key="1">
    <citation type="journal article" date="2015" name="Nature">
        <title>Complex archaea that bridge the gap between prokaryotes and eukaryotes.</title>
        <authorList>
            <person name="Spang A."/>
            <person name="Saw J.H."/>
            <person name="Jorgensen S.L."/>
            <person name="Zaremba-Niedzwiedzka K."/>
            <person name="Martijn J."/>
            <person name="Lind A.E."/>
            <person name="van Eijk R."/>
            <person name="Schleper C."/>
            <person name="Guy L."/>
            <person name="Ettema T.J."/>
        </authorList>
    </citation>
    <scope>NUCLEOTIDE SEQUENCE</scope>
</reference>
<name>A0A0F9AJT2_9ZZZZ</name>
<proteinExistence type="predicted"/>
<organism evidence="1">
    <name type="scientific">marine sediment metagenome</name>
    <dbReference type="NCBI Taxonomy" id="412755"/>
    <lineage>
        <taxon>unclassified sequences</taxon>
        <taxon>metagenomes</taxon>
        <taxon>ecological metagenomes</taxon>
    </lineage>
</organism>
<dbReference type="EMBL" id="LAZR01042386">
    <property type="protein sequence ID" value="KKL09655.1"/>
    <property type="molecule type" value="Genomic_DNA"/>
</dbReference>
<evidence type="ECO:0000313" key="1">
    <source>
        <dbReference type="EMBL" id="KKL09655.1"/>
    </source>
</evidence>